<proteinExistence type="predicted"/>
<dbReference type="EMBL" id="LAZR01036387">
    <property type="protein sequence ID" value="KKL24977.1"/>
    <property type="molecule type" value="Genomic_DNA"/>
</dbReference>
<protein>
    <submittedName>
        <fullName evidence="1">Uncharacterized protein</fullName>
    </submittedName>
</protein>
<gene>
    <name evidence="1" type="ORF">LCGC14_2409880</name>
</gene>
<name>A0A0F9CEX8_9ZZZZ</name>
<organism evidence="1">
    <name type="scientific">marine sediment metagenome</name>
    <dbReference type="NCBI Taxonomy" id="412755"/>
    <lineage>
        <taxon>unclassified sequences</taxon>
        <taxon>metagenomes</taxon>
        <taxon>ecological metagenomes</taxon>
    </lineage>
</organism>
<sequence length="73" mass="8676">KKEPTSDAVEILHRLYGKSLWRRWGLWLARIKLKKEKETYAEGFHDGYKFGYAEGNNDGRYGLKIVWSLPYLK</sequence>
<feature type="non-terminal residue" evidence="1">
    <location>
        <position position="1"/>
    </location>
</feature>
<reference evidence="1" key="1">
    <citation type="journal article" date="2015" name="Nature">
        <title>Complex archaea that bridge the gap between prokaryotes and eukaryotes.</title>
        <authorList>
            <person name="Spang A."/>
            <person name="Saw J.H."/>
            <person name="Jorgensen S.L."/>
            <person name="Zaremba-Niedzwiedzka K."/>
            <person name="Martijn J."/>
            <person name="Lind A.E."/>
            <person name="van Eijk R."/>
            <person name="Schleper C."/>
            <person name="Guy L."/>
            <person name="Ettema T.J."/>
        </authorList>
    </citation>
    <scope>NUCLEOTIDE SEQUENCE</scope>
</reference>
<dbReference type="AlphaFoldDB" id="A0A0F9CEX8"/>
<evidence type="ECO:0000313" key="1">
    <source>
        <dbReference type="EMBL" id="KKL24977.1"/>
    </source>
</evidence>
<comment type="caution">
    <text evidence="1">The sequence shown here is derived from an EMBL/GenBank/DDBJ whole genome shotgun (WGS) entry which is preliminary data.</text>
</comment>
<accession>A0A0F9CEX8</accession>